<dbReference type="PANTHER" id="PTHR37984:SF15">
    <property type="entry name" value="INTEGRASE CATALYTIC DOMAIN-CONTAINING PROTEIN"/>
    <property type="match status" value="1"/>
</dbReference>
<dbReference type="InterPro" id="IPR041588">
    <property type="entry name" value="Integrase_H2C2"/>
</dbReference>
<evidence type="ECO:0000313" key="4">
    <source>
        <dbReference type="EMBL" id="ROT66945.1"/>
    </source>
</evidence>
<dbReference type="Gene3D" id="1.10.340.70">
    <property type="match status" value="1"/>
</dbReference>
<organism evidence="4 5">
    <name type="scientific">Penaeus vannamei</name>
    <name type="common">Whiteleg shrimp</name>
    <name type="synonym">Litopenaeus vannamei</name>
    <dbReference type="NCBI Taxonomy" id="6689"/>
    <lineage>
        <taxon>Eukaryota</taxon>
        <taxon>Metazoa</taxon>
        <taxon>Ecdysozoa</taxon>
        <taxon>Arthropoda</taxon>
        <taxon>Crustacea</taxon>
        <taxon>Multicrustacea</taxon>
        <taxon>Malacostraca</taxon>
        <taxon>Eumalacostraca</taxon>
        <taxon>Eucarida</taxon>
        <taxon>Decapoda</taxon>
        <taxon>Dendrobranchiata</taxon>
        <taxon>Penaeoidea</taxon>
        <taxon>Penaeidae</taxon>
        <taxon>Penaeus</taxon>
    </lineage>
</organism>
<dbReference type="InterPro" id="IPR050951">
    <property type="entry name" value="Retrovirus_Pol_polyprotein"/>
</dbReference>
<dbReference type="GO" id="GO:0003964">
    <property type="term" value="F:RNA-directed DNA polymerase activity"/>
    <property type="evidence" value="ECO:0007669"/>
    <property type="project" value="UniProtKB-EC"/>
</dbReference>
<accession>A0A3R7NUC9</accession>
<dbReference type="Pfam" id="PF00665">
    <property type="entry name" value="rve"/>
    <property type="match status" value="1"/>
</dbReference>
<dbReference type="Pfam" id="PF17921">
    <property type="entry name" value="Integrase_H2C2"/>
    <property type="match status" value="1"/>
</dbReference>
<dbReference type="InterPro" id="IPR054465">
    <property type="entry name" value="Integrase_p58-like_C"/>
</dbReference>
<dbReference type="FunFam" id="3.30.420.10:FF:000032">
    <property type="entry name" value="Retrovirus-related Pol polyprotein from transposon 297-like Protein"/>
    <property type="match status" value="1"/>
</dbReference>
<dbReference type="OrthoDB" id="6374606at2759"/>
<protein>
    <recommendedName>
        <fullName evidence="1">RNA-directed DNA polymerase</fullName>
        <ecNumber evidence="1">2.7.7.49</ecNumber>
    </recommendedName>
</protein>
<feature type="compositionally biased region" description="Basic and acidic residues" evidence="2">
    <location>
        <begin position="427"/>
        <end position="436"/>
    </location>
</feature>
<sequence>MKDGVLHRKWVKADGCVKFWQVVLPKELRARLIQEVHDGVANGHIGNSKTLSRLRQGFGMRKDVREWCKTCATCNAKKGPAKKGKAPLQLYQVGTPMERVAVDVTGPFPAIAAGNRFILVAMDYFTKWPEAYPITNHEAVTVAEVLVNQFFSRFGVSGELHSDQGREFEAAVFRECCQLMGIRKTRTTPLRPQSDGIVERFHRTIVQELAEYCSEGQTEWDRKLPLLLMAYRSAEHEATTFTPARMMLGRELRFPLDLVTGRPPYEEFPVASSDYAVELQQRLEEVHHQVRGHLKCAGESMRRYYNRDARAVKFKVRDLVWLYNPQKKGMSPKLQSPWEVPYTIIEYGTEVTFRVRRRPGARARVVHGDRLWEYHRDGHYTWGTSMEEVEDPREVVAAVPEEADDPGPLDTHTEENGQPGTEVEDDAMGKSEDEMQHPISRPCRKPRLPRHLRDFIVNI</sequence>
<dbReference type="SUPFAM" id="SSF53098">
    <property type="entry name" value="Ribonuclease H-like"/>
    <property type="match status" value="1"/>
</dbReference>
<feature type="region of interest" description="Disordered" evidence="2">
    <location>
        <begin position="402"/>
        <end position="446"/>
    </location>
</feature>
<dbReference type="InterPro" id="IPR012337">
    <property type="entry name" value="RNaseH-like_sf"/>
</dbReference>
<dbReference type="Gene3D" id="3.30.420.10">
    <property type="entry name" value="Ribonuclease H-like superfamily/Ribonuclease H"/>
    <property type="match status" value="1"/>
</dbReference>
<dbReference type="FunFam" id="1.10.340.70:FF:000001">
    <property type="entry name" value="Retrovirus-related Pol polyprotein from transposon gypsy-like Protein"/>
    <property type="match status" value="1"/>
</dbReference>
<evidence type="ECO:0000256" key="2">
    <source>
        <dbReference type="SAM" id="MobiDB-lite"/>
    </source>
</evidence>
<dbReference type="Pfam" id="PF22938">
    <property type="entry name" value="Integrase_p58_C"/>
    <property type="match status" value="1"/>
</dbReference>
<dbReference type="Proteomes" id="UP000283509">
    <property type="component" value="Unassembled WGS sequence"/>
</dbReference>
<feature type="domain" description="Integrase catalytic" evidence="3">
    <location>
        <begin position="92"/>
        <end position="251"/>
    </location>
</feature>
<evidence type="ECO:0000313" key="5">
    <source>
        <dbReference type="Proteomes" id="UP000283509"/>
    </source>
</evidence>
<comment type="caution">
    <text evidence="4">The sequence shown here is derived from an EMBL/GenBank/DDBJ whole genome shotgun (WGS) entry which is preliminary data.</text>
</comment>
<reference evidence="4 5" key="1">
    <citation type="submission" date="2018-04" db="EMBL/GenBank/DDBJ databases">
        <authorList>
            <person name="Zhang X."/>
            <person name="Yuan J."/>
            <person name="Li F."/>
            <person name="Xiang J."/>
        </authorList>
    </citation>
    <scope>NUCLEOTIDE SEQUENCE [LARGE SCALE GENOMIC DNA]</scope>
    <source>
        <tissue evidence="4">Muscle</tissue>
    </source>
</reference>
<dbReference type="AlphaFoldDB" id="A0A3R7NUC9"/>
<dbReference type="PANTHER" id="PTHR37984">
    <property type="entry name" value="PROTEIN CBG26694"/>
    <property type="match status" value="1"/>
</dbReference>
<dbReference type="STRING" id="6689.A0A3R7NUC9"/>
<proteinExistence type="predicted"/>
<dbReference type="EC" id="2.7.7.49" evidence="1"/>
<reference evidence="4 5" key="2">
    <citation type="submission" date="2019-01" db="EMBL/GenBank/DDBJ databases">
        <title>The decoding of complex shrimp genome reveals the adaptation for benthos swimmer, frequently molting mechanism and breeding impact on genome.</title>
        <authorList>
            <person name="Sun Y."/>
            <person name="Gao Y."/>
            <person name="Yu Y."/>
        </authorList>
    </citation>
    <scope>NUCLEOTIDE SEQUENCE [LARGE SCALE GENOMIC DNA]</scope>
    <source>
        <tissue evidence="4">Muscle</tissue>
    </source>
</reference>
<dbReference type="InterPro" id="IPR001584">
    <property type="entry name" value="Integrase_cat-core"/>
</dbReference>
<dbReference type="GO" id="GO:0015074">
    <property type="term" value="P:DNA integration"/>
    <property type="evidence" value="ECO:0007669"/>
    <property type="project" value="InterPro"/>
</dbReference>
<dbReference type="EMBL" id="QCYY01002874">
    <property type="protein sequence ID" value="ROT66945.1"/>
    <property type="molecule type" value="Genomic_DNA"/>
</dbReference>
<evidence type="ECO:0000259" key="3">
    <source>
        <dbReference type="PROSITE" id="PS50994"/>
    </source>
</evidence>
<dbReference type="GO" id="GO:0003676">
    <property type="term" value="F:nucleic acid binding"/>
    <property type="evidence" value="ECO:0007669"/>
    <property type="project" value="InterPro"/>
</dbReference>
<name>A0A3R7NUC9_PENVA</name>
<gene>
    <name evidence="4" type="ORF">C7M84_014999</name>
</gene>
<evidence type="ECO:0000256" key="1">
    <source>
        <dbReference type="ARBA" id="ARBA00012493"/>
    </source>
</evidence>
<dbReference type="InterPro" id="IPR036397">
    <property type="entry name" value="RNaseH_sf"/>
</dbReference>
<dbReference type="PROSITE" id="PS50994">
    <property type="entry name" value="INTEGRASE"/>
    <property type="match status" value="1"/>
</dbReference>
<keyword evidence="5" id="KW-1185">Reference proteome</keyword>